<dbReference type="AlphaFoldDB" id="A0A6G1KRJ2"/>
<gene>
    <name evidence="1" type="ORF">K504DRAFT_497332</name>
</gene>
<dbReference type="Proteomes" id="UP000799428">
    <property type="component" value="Unassembled WGS sequence"/>
</dbReference>
<organism evidence="1 2">
    <name type="scientific">Pleomassaria siparia CBS 279.74</name>
    <dbReference type="NCBI Taxonomy" id="1314801"/>
    <lineage>
        <taxon>Eukaryota</taxon>
        <taxon>Fungi</taxon>
        <taxon>Dikarya</taxon>
        <taxon>Ascomycota</taxon>
        <taxon>Pezizomycotina</taxon>
        <taxon>Dothideomycetes</taxon>
        <taxon>Pleosporomycetidae</taxon>
        <taxon>Pleosporales</taxon>
        <taxon>Pleomassariaceae</taxon>
        <taxon>Pleomassaria</taxon>
    </lineage>
</organism>
<proteinExistence type="predicted"/>
<protein>
    <submittedName>
        <fullName evidence="1">Uncharacterized protein</fullName>
    </submittedName>
</protein>
<name>A0A6G1KRJ2_9PLEO</name>
<sequence length="142" mass="15836">MWLSYSVRFAIKVLEESPNKHIPARRLRRGSGSIGGLRPIDGTIWYASCWMVVKVMTTHELVESTSVHSSSRFSAYLVASITTIARARAVIPSLTSASDRSVRRRIELIDFLGVEQPDSLKPLFICSGPYGCENVQKIQLVL</sequence>
<reference evidence="1" key="1">
    <citation type="journal article" date="2020" name="Stud. Mycol.">
        <title>101 Dothideomycetes genomes: a test case for predicting lifestyles and emergence of pathogens.</title>
        <authorList>
            <person name="Haridas S."/>
            <person name="Albert R."/>
            <person name="Binder M."/>
            <person name="Bloem J."/>
            <person name="Labutti K."/>
            <person name="Salamov A."/>
            <person name="Andreopoulos B."/>
            <person name="Baker S."/>
            <person name="Barry K."/>
            <person name="Bills G."/>
            <person name="Bluhm B."/>
            <person name="Cannon C."/>
            <person name="Castanera R."/>
            <person name="Culley D."/>
            <person name="Daum C."/>
            <person name="Ezra D."/>
            <person name="Gonzalez J."/>
            <person name="Henrissat B."/>
            <person name="Kuo A."/>
            <person name="Liang C."/>
            <person name="Lipzen A."/>
            <person name="Lutzoni F."/>
            <person name="Magnuson J."/>
            <person name="Mondo S."/>
            <person name="Nolan M."/>
            <person name="Ohm R."/>
            <person name="Pangilinan J."/>
            <person name="Park H.-J."/>
            <person name="Ramirez L."/>
            <person name="Alfaro M."/>
            <person name="Sun H."/>
            <person name="Tritt A."/>
            <person name="Yoshinaga Y."/>
            <person name="Zwiers L.-H."/>
            <person name="Turgeon B."/>
            <person name="Goodwin S."/>
            <person name="Spatafora J."/>
            <person name="Crous P."/>
            <person name="Grigoriev I."/>
        </authorList>
    </citation>
    <scope>NUCLEOTIDE SEQUENCE</scope>
    <source>
        <strain evidence="1">CBS 279.74</strain>
    </source>
</reference>
<evidence type="ECO:0000313" key="2">
    <source>
        <dbReference type="Proteomes" id="UP000799428"/>
    </source>
</evidence>
<keyword evidence="2" id="KW-1185">Reference proteome</keyword>
<accession>A0A6G1KRJ2</accession>
<dbReference type="EMBL" id="MU005764">
    <property type="protein sequence ID" value="KAF2715458.1"/>
    <property type="molecule type" value="Genomic_DNA"/>
</dbReference>
<evidence type="ECO:0000313" key="1">
    <source>
        <dbReference type="EMBL" id="KAF2715458.1"/>
    </source>
</evidence>